<evidence type="ECO:0000313" key="2">
    <source>
        <dbReference type="Proteomes" id="UP001199631"/>
    </source>
</evidence>
<dbReference type="EMBL" id="JAIFZM010000023">
    <property type="protein sequence ID" value="MCG3421103.1"/>
    <property type="molecule type" value="Genomic_DNA"/>
</dbReference>
<feature type="non-terminal residue" evidence="1">
    <location>
        <position position="1"/>
    </location>
</feature>
<dbReference type="AlphaFoldDB" id="A0AAW5B8Z6"/>
<dbReference type="Proteomes" id="UP001199631">
    <property type="component" value="Unassembled WGS sequence"/>
</dbReference>
<keyword evidence="2" id="KW-1185">Reference proteome</keyword>
<comment type="caution">
    <text evidence="1">The sequence shown here is derived from an EMBL/GenBank/DDBJ whole genome shotgun (WGS) entry which is preliminary data.</text>
</comment>
<proteinExistence type="predicted"/>
<protein>
    <submittedName>
        <fullName evidence="1">Uncharacterized protein</fullName>
    </submittedName>
</protein>
<organism evidence="1 2">
    <name type="scientific">Oceanobacillus jordanicus</name>
    <dbReference type="NCBI Taxonomy" id="2867266"/>
    <lineage>
        <taxon>Bacteria</taxon>
        <taxon>Bacillati</taxon>
        <taxon>Bacillota</taxon>
        <taxon>Bacilli</taxon>
        <taxon>Bacillales</taxon>
        <taxon>Bacillaceae</taxon>
        <taxon>Oceanobacillus</taxon>
    </lineage>
</organism>
<evidence type="ECO:0000313" key="1">
    <source>
        <dbReference type="EMBL" id="MCG3421103.1"/>
    </source>
</evidence>
<accession>A0AAW5B8Z6</accession>
<gene>
    <name evidence="1" type="ORF">K3T81_18320</name>
</gene>
<name>A0AAW5B8Z6_9BACI</name>
<reference evidence="1 2" key="1">
    <citation type="journal article" date="2022" name="Evol. Bioinform. Online">
        <title>Draft Genome Sequence of Oceanobacillus jordanicus Strain GSFE11, a Halotolerant Plant Growth-Promoting Bacterial Endophyte Isolated From the Jordan Valley.</title>
        <authorList>
            <person name="Alhindi T."/>
            <person name="Albdaiwi R."/>
        </authorList>
    </citation>
    <scope>NUCLEOTIDE SEQUENCE [LARGE SCALE GENOMIC DNA]</scope>
    <source>
        <strain evidence="1 2">GSFE11</strain>
    </source>
</reference>
<dbReference type="RefSeq" id="WP_238022084.1">
    <property type="nucleotide sequence ID" value="NZ_JAIFZM010000023.1"/>
</dbReference>
<sequence>GSMDVMITIFEDDTYTDYAFENELKLELKKIGRDIITLESNKTKERVGFKKKDMRVVNVKMDGEEIEDPDQFNDTISQAVVQATENLALELYGLV</sequence>